<dbReference type="GO" id="GO:0042147">
    <property type="term" value="P:retrograde transport, endosome to Golgi"/>
    <property type="evidence" value="ECO:0007669"/>
    <property type="project" value="TreeGrafter"/>
</dbReference>
<dbReference type="PANTHER" id="PTHR14190">
    <property type="entry name" value="SUPPRESSOR OF ACTIN MUTATIONS 2/VACUOLAR PROTEIN SORTING 52"/>
    <property type="match status" value="1"/>
</dbReference>
<protein>
    <submittedName>
        <fullName evidence="1">Vacuolar protein sorting-associated protein 52 A</fullName>
    </submittedName>
</protein>
<dbReference type="GO" id="GO:0000938">
    <property type="term" value="C:GARP complex"/>
    <property type="evidence" value="ECO:0007669"/>
    <property type="project" value="TreeGrafter"/>
</dbReference>
<dbReference type="InterPro" id="IPR007258">
    <property type="entry name" value="Vps52"/>
</dbReference>
<accession>A0A9N7NUL8</accession>
<comment type="caution">
    <text evidence="1">The sequence shown here is derived from an EMBL/GenBank/DDBJ whole genome shotgun (WGS) entry which is preliminary data.</text>
</comment>
<dbReference type="GO" id="GO:0005829">
    <property type="term" value="C:cytosol"/>
    <property type="evidence" value="ECO:0007669"/>
    <property type="project" value="GOC"/>
</dbReference>
<dbReference type="PANTHER" id="PTHR14190:SF7">
    <property type="entry name" value="VACUOLAR PROTEIN SORTING-ASSOCIATED PROTEIN 52 HOMOLOG"/>
    <property type="match status" value="1"/>
</dbReference>
<sequence length="131" mass="14621">MVLDLHLNSLRNASVRTMWEDDEVVTEGESKTYVKTRASEGPVSCTERAITVAEIEPVIKDFASGWKAAIEQTNNDVITSFSNILCGMEILRAALTHLLLCYTRLSDCMKRIGGGSGLNKMYEIKKYSRTL</sequence>
<reference evidence="1" key="1">
    <citation type="submission" date="2019-12" db="EMBL/GenBank/DDBJ databases">
        <authorList>
            <person name="Scholes J."/>
        </authorList>
    </citation>
    <scope>NUCLEOTIDE SEQUENCE</scope>
</reference>
<dbReference type="AlphaFoldDB" id="A0A9N7NUL8"/>
<evidence type="ECO:0000313" key="1">
    <source>
        <dbReference type="EMBL" id="CAA0838458.1"/>
    </source>
</evidence>
<dbReference type="EMBL" id="CACSLK010030875">
    <property type="protein sequence ID" value="CAA0838458.1"/>
    <property type="molecule type" value="Genomic_DNA"/>
</dbReference>
<evidence type="ECO:0000313" key="2">
    <source>
        <dbReference type="Proteomes" id="UP001153555"/>
    </source>
</evidence>
<proteinExistence type="predicted"/>
<dbReference type="GO" id="GO:0006896">
    <property type="term" value="P:Golgi to vacuole transport"/>
    <property type="evidence" value="ECO:0007669"/>
    <property type="project" value="TreeGrafter"/>
</dbReference>
<gene>
    <name evidence="1" type="ORF">SHERM_05066</name>
</gene>
<name>A0A9N7NUL8_STRHE</name>
<dbReference type="OrthoDB" id="19482at2759"/>
<dbReference type="Proteomes" id="UP001153555">
    <property type="component" value="Unassembled WGS sequence"/>
</dbReference>
<keyword evidence="2" id="KW-1185">Reference proteome</keyword>
<organism evidence="1 2">
    <name type="scientific">Striga hermonthica</name>
    <name type="common">Purple witchweed</name>
    <name type="synonym">Buchnera hermonthica</name>
    <dbReference type="NCBI Taxonomy" id="68872"/>
    <lineage>
        <taxon>Eukaryota</taxon>
        <taxon>Viridiplantae</taxon>
        <taxon>Streptophyta</taxon>
        <taxon>Embryophyta</taxon>
        <taxon>Tracheophyta</taxon>
        <taxon>Spermatophyta</taxon>
        <taxon>Magnoliopsida</taxon>
        <taxon>eudicotyledons</taxon>
        <taxon>Gunneridae</taxon>
        <taxon>Pentapetalae</taxon>
        <taxon>asterids</taxon>
        <taxon>lamiids</taxon>
        <taxon>Lamiales</taxon>
        <taxon>Orobanchaceae</taxon>
        <taxon>Buchnereae</taxon>
        <taxon>Striga</taxon>
    </lineage>
</organism>
<dbReference type="GO" id="GO:0019905">
    <property type="term" value="F:syntaxin binding"/>
    <property type="evidence" value="ECO:0007669"/>
    <property type="project" value="TreeGrafter"/>
</dbReference>
<dbReference type="GO" id="GO:0032456">
    <property type="term" value="P:endocytic recycling"/>
    <property type="evidence" value="ECO:0007669"/>
    <property type="project" value="TreeGrafter"/>
</dbReference>